<dbReference type="Proteomes" id="UP001234178">
    <property type="component" value="Unassembled WGS sequence"/>
</dbReference>
<evidence type="ECO:0000313" key="1">
    <source>
        <dbReference type="EMBL" id="KAK4023901.1"/>
    </source>
</evidence>
<reference evidence="1 2" key="1">
    <citation type="journal article" date="2023" name="Nucleic Acids Res.">
        <title>The hologenome of Daphnia magna reveals possible DNA methylation and microbiome-mediated evolution of the host genome.</title>
        <authorList>
            <person name="Chaturvedi A."/>
            <person name="Li X."/>
            <person name="Dhandapani V."/>
            <person name="Marshall H."/>
            <person name="Kissane S."/>
            <person name="Cuenca-Cambronero M."/>
            <person name="Asole G."/>
            <person name="Calvet F."/>
            <person name="Ruiz-Romero M."/>
            <person name="Marangio P."/>
            <person name="Guigo R."/>
            <person name="Rago D."/>
            <person name="Mirbahai L."/>
            <person name="Eastwood N."/>
            <person name="Colbourne J.K."/>
            <person name="Zhou J."/>
            <person name="Mallon E."/>
            <person name="Orsini L."/>
        </authorList>
    </citation>
    <scope>NUCLEOTIDE SEQUENCE [LARGE SCALE GENOMIC DNA]</scope>
    <source>
        <strain evidence="1">LRV0_1</strain>
    </source>
</reference>
<comment type="caution">
    <text evidence="1">The sequence shown here is derived from an EMBL/GenBank/DDBJ whole genome shotgun (WGS) entry which is preliminary data.</text>
</comment>
<proteinExistence type="predicted"/>
<dbReference type="EMBL" id="JAOYFB010000037">
    <property type="protein sequence ID" value="KAK4023901.1"/>
    <property type="molecule type" value="Genomic_DNA"/>
</dbReference>
<protein>
    <submittedName>
        <fullName evidence="1">Uncharacterized protein</fullName>
    </submittedName>
</protein>
<name>A0ABR0AFL2_9CRUS</name>
<accession>A0ABR0AFL2</accession>
<keyword evidence="2" id="KW-1185">Reference proteome</keyword>
<organism evidence="1 2">
    <name type="scientific">Daphnia magna</name>
    <dbReference type="NCBI Taxonomy" id="35525"/>
    <lineage>
        <taxon>Eukaryota</taxon>
        <taxon>Metazoa</taxon>
        <taxon>Ecdysozoa</taxon>
        <taxon>Arthropoda</taxon>
        <taxon>Crustacea</taxon>
        <taxon>Branchiopoda</taxon>
        <taxon>Diplostraca</taxon>
        <taxon>Cladocera</taxon>
        <taxon>Anomopoda</taxon>
        <taxon>Daphniidae</taxon>
        <taxon>Daphnia</taxon>
    </lineage>
</organism>
<evidence type="ECO:0000313" key="2">
    <source>
        <dbReference type="Proteomes" id="UP001234178"/>
    </source>
</evidence>
<gene>
    <name evidence="1" type="ORF">OUZ56_009294</name>
</gene>
<sequence>MSLTGTANIYDVLPAQFESRRADSPQVPCELHKTRGFNRTRTLRRRKDVTGLVDSAKLDGRTLSNAIEDCELDVYPSKFDICIGNTKKWVPSLNVNCHLMVKINTTTMFTNGWKTGGKTNSKKYKKKCMR</sequence>